<comment type="subcellular location">
    <subcellularLocation>
        <location evidence="1">Membrane</location>
        <topology evidence="1">Multi-pass membrane protein</topology>
    </subcellularLocation>
</comment>
<sequence>MLANRSFGLVIACFTLTATMVCGGFINGTAEYAAWYGLLQTQLPLGSCIGFLISGLVYAPKMRRERYVTMFDPFQYKYGRKMGALLIIPHMFSDLFWSGSVLAALGGTVSIIADIDPTISIIVSALVSVVYTFLGGLIAVAYTDVIQILMVAFGLVLACPYAMSSDHVNLTSVSSTWIGEVPAGTEWMYADVLCLLVFGGITWQSFYQRILACKSPRVAMLSTSFAAVFSFLFSVPAFVLGVAGSAADWNSTAYDGPLPIPDDRKSYMLPMVLSFLVPLPVSIIGLCAIAGAVMSSADSIFLSSATIFTKNIYQDIFRPQASSKEMLWMFRFFIVFFGVLGTLVAIFSTTIYGLFVLCCDLMYVVLFPQLTCVLWLPWSNTYGSLAGLAVSLLLRFLCGDPMLGIPSVIKFPMYDHDTETQLFPFRTFSMLAGLGCQVMISGVAHVLFVLGYASVRFDIFNCRQQRSHQIQTKLLPVELRVDEPQEGMLGETQAFLDDAIKACGKSLPPLNE</sequence>
<feature type="chain" id="PRO_5043640398" description="High-affinity choline transporter 1" evidence="15">
    <location>
        <begin position="24"/>
        <end position="512"/>
    </location>
</feature>
<evidence type="ECO:0000256" key="4">
    <source>
        <dbReference type="ARBA" id="ARBA00022692"/>
    </source>
</evidence>
<evidence type="ECO:0000256" key="13">
    <source>
        <dbReference type="RuleBase" id="RU362091"/>
    </source>
</evidence>
<evidence type="ECO:0000256" key="11">
    <source>
        <dbReference type="ARBA" id="ARBA00023180"/>
    </source>
</evidence>
<feature type="signal peptide" evidence="15">
    <location>
        <begin position="1"/>
        <end position="23"/>
    </location>
</feature>
<comment type="caution">
    <text evidence="16">The sequence shown here is derived from an EMBL/GenBank/DDBJ whole genome shotgun (WGS) entry which is preliminary data.</text>
</comment>
<keyword evidence="5" id="KW-0769">Symport</keyword>
<keyword evidence="17" id="KW-1185">Reference proteome</keyword>
<dbReference type="Proteomes" id="UP001497497">
    <property type="component" value="Unassembled WGS sequence"/>
</dbReference>
<keyword evidence="7 14" id="KW-1133">Transmembrane helix</keyword>
<protein>
    <recommendedName>
        <fullName evidence="18">High-affinity choline transporter 1</fullName>
    </recommendedName>
</protein>
<feature type="transmembrane region" description="Helical" evidence="14">
    <location>
        <begin position="354"/>
        <end position="376"/>
    </location>
</feature>
<keyword evidence="8" id="KW-0915">Sodium</keyword>
<proteinExistence type="inferred from homology"/>
<evidence type="ECO:0000256" key="14">
    <source>
        <dbReference type="SAM" id="Phobius"/>
    </source>
</evidence>
<dbReference type="EMBL" id="CAXITT010000614">
    <property type="protein sequence ID" value="CAL1544320.1"/>
    <property type="molecule type" value="Genomic_DNA"/>
</dbReference>
<dbReference type="PANTHER" id="PTHR45897">
    <property type="entry name" value="HIGH-AFFINITY CHOLINE TRANSPORTER 1"/>
    <property type="match status" value="1"/>
</dbReference>
<feature type="transmembrane region" description="Helical" evidence="14">
    <location>
        <begin position="145"/>
        <end position="163"/>
    </location>
</feature>
<keyword evidence="11" id="KW-0325">Glycoprotein</keyword>
<feature type="transmembrane region" description="Helical" evidence="14">
    <location>
        <begin position="328"/>
        <end position="348"/>
    </location>
</feature>
<dbReference type="GO" id="GO:0008292">
    <property type="term" value="P:acetylcholine biosynthetic process"/>
    <property type="evidence" value="ECO:0007669"/>
    <property type="project" value="TreeGrafter"/>
</dbReference>
<name>A0AAV2IBW3_LYMST</name>
<keyword evidence="12" id="KW-0739">Sodium transport</keyword>
<dbReference type="GO" id="GO:0005886">
    <property type="term" value="C:plasma membrane"/>
    <property type="evidence" value="ECO:0007669"/>
    <property type="project" value="TreeGrafter"/>
</dbReference>
<evidence type="ECO:0000256" key="6">
    <source>
        <dbReference type="ARBA" id="ARBA00022979"/>
    </source>
</evidence>
<feature type="transmembrane region" description="Helical" evidence="14">
    <location>
        <begin position="187"/>
        <end position="206"/>
    </location>
</feature>
<dbReference type="PROSITE" id="PS50283">
    <property type="entry name" value="NA_SOLUT_SYMP_3"/>
    <property type="match status" value="1"/>
</dbReference>
<reference evidence="16 17" key="1">
    <citation type="submission" date="2024-04" db="EMBL/GenBank/DDBJ databases">
        <authorList>
            <consortium name="Genoscope - CEA"/>
            <person name="William W."/>
        </authorList>
    </citation>
    <scope>NUCLEOTIDE SEQUENCE [LARGE SCALE GENOMIC DNA]</scope>
</reference>
<evidence type="ECO:0000256" key="10">
    <source>
        <dbReference type="ARBA" id="ARBA00023136"/>
    </source>
</evidence>
<feature type="transmembrane region" description="Helical" evidence="14">
    <location>
        <begin position="33"/>
        <end position="59"/>
    </location>
</feature>
<comment type="similarity">
    <text evidence="2 13">Belongs to the sodium:solute symporter (SSF) (TC 2.A.21) family.</text>
</comment>
<evidence type="ECO:0000256" key="2">
    <source>
        <dbReference type="ARBA" id="ARBA00006434"/>
    </source>
</evidence>
<dbReference type="Gene3D" id="1.20.1730.10">
    <property type="entry name" value="Sodium/glucose cotransporter"/>
    <property type="match status" value="1"/>
</dbReference>
<evidence type="ECO:0000256" key="15">
    <source>
        <dbReference type="SAM" id="SignalP"/>
    </source>
</evidence>
<evidence type="ECO:0000256" key="9">
    <source>
        <dbReference type="ARBA" id="ARBA00023065"/>
    </source>
</evidence>
<keyword evidence="9" id="KW-0406">Ion transport</keyword>
<feature type="transmembrane region" description="Helical" evidence="14">
    <location>
        <begin position="218"/>
        <end position="247"/>
    </location>
</feature>
<dbReference type="PANTHER" id="PTHR45897:SF4">
    <property type="entry name" value="HIGH-AFFINITY CHOLINE TRANSPORTER 1"/>
    <property type="match status" value="1"/>
</dbReference>
<dbReference type="Pfam" id="PF00474">
    <property type="entry name" value="SSF"/>
    <property type="match status" value="1"/>
</dbReference>
<evidence type="ECO:0000256" key="7">
    <source>
        <dbReference type="ARBA" id="ARBA00022989"/>
    </source>
</evidence>
<feature type="transmembrane region" description="Helical" evidence="14">
    <location>
        <begin position="119"/>
        <end position="138"/>
    </location>
</feature>
<evidence type="ECO:0000256" key="5">
    <source>
        <dbReference type="ARBA" id="ARBA00022847"/>
    </source>
</evidence>
<dbReference type="AlphaFoldDB" id="A0AAV2IBW3"/>
<feature type="transmembrane region" description="Helical" evidence="14">
    <location>
        <begin position="429"/>
        <end position="453"/>
    </location>
</feature>
<evidence type="ECO:0000256" key="3">
    <source>
        <dbReference type="ARBA" id="ARBA00022448"/>
    </source>
</evidence>
<accession>A0AAV2IBW3</accession>
<evidence type="ECO:0008006" key="18">
    <source>
        <dbReference type="Google" id="ProtNLM"/>
    </source>
</evidence>
<organism evidence="16 17">
    <name type="scientific">Lymnaea stagnalis</name>
    <name type="common">Great pond snail</name>
    <name type="synonym">Helix stagnalis</name>
    <dbReference type="NCBI Taxonomy" id="6523"/>
    <lineage>
        <taxon>Eukaryota</taxon>
        <taxon>Metazoa</taxon>
        <taxon>Spiralia</taxon>
        <taxon>Lophotrochozoa</taxon>
        <taxon>Mollusca</taxon>
        <taxon>Gastropoda</taxon>
        <taxon>Heterobranchia</taxon>
        <taxon>Euthyneura</taxon>
        <taxon>Panpulmonata</taxon>
        <taxon>Hygrophila</taxon>
        <taxon>Lymnaeoidea</taxon>
        <taxon>Lymnaeidae</taxon>
        <taxon>Lymnaea</taxon>
    </lineage>
</organism>
<evidence type="ECO:0000256" key="12">
    <source>
        <dbReference type="ARBA" id="ARBA00023201"/>
    </source>
</evidence>
<evidence type="ECO:0000313" key="16">
    <source>
        <dbReference type="EMBL" id="CAL1544320.1"/>
    </source>
</evidence>
<dbReference type="InterPro" id="IPR001734">
    <property type="entry name" value="Na/solute_symporter"/>
</dbReference>
<keyword evidence="6" id="KW-0530">Neurotransmitter biosynthesis</keyword>
<keyword evidence="10 14" id="KW-0472">Membrane</keyword>
<dbReference type="InterPro" id="IPR052244">
    <property type="entry name" value="Choline_transporter"/>
</dbReference>
<gene>
    <name evidence="16" type="ORF">GSLYS_00017833001</name>
</gene>
<dbReference type="CDD" id="cd11474">
    <property type="entry name" value="SLC5sbd_CHT"/>
    <property type="match status" value="1"/>
</dbReference>
<evidence type="ECO:0000256" key="8">
    <source>
        <dbReference type="ARBA" id="ARBA00023053"/>
    </source>
</evidence>
<feature type="transmembrane region" description="Helical" evidence="14">
    <location>
        <begin position="388"/>
        <end position="409"/>
    </location>
</feature>
<keyword evidence="15" id="KW-0732">Signal</keyword>
<keyword evidence="4 14" id="KW-0812">Transmembrane</keyword>
<dbReference type="InterPro" id="IPR038377">
    <property type="entry name" value="Na/Glc_symporter_sf"/>
</dbReference>
<evidence type="ECO:0000256" key="1">
    <source>
        <dbReference type="ARBA" id="ARBA00004141"/>
    </source>
</evidence>
<feature type="transmembrane region" description="Helical" evidence="14">
    <location>
        <begin position="267"/>
        <end position="293"/>
    </location>
</feature>
<dbReference type="GO" id="GO:0005307">
    <property type="term" value="F:choline:sodium symporter activity"/>
    <property type="evidence" value="ECO:0007669"/>
    <property type="project" value="TreeGrafter"/>
</dbReference>
<keyword evidence="3" id="KW-0813">Transport</keyword>
<evidence type="ECO:0000313" key="17">
    <source>
        <dbReference type="Proteomes" id="UP001497497"/>
    </source>
</evidence>